<dbReference type="InterPro" id="IPR002177">
    <property type="entry name" value="DPS_DNA-bd"/>
</dbReference>
<dbReference type="Proteomes" id="UP000036771">
    <property type="component" value="Unassembled WGS sequence"/>
</dbReference>
<dbReference type="Pfam" id="PF00210">
    <property type="entry name" value="Ferritin"/>
    <property type="match status" value="1"/>
</dbReference>
<evidence type="ECO:0000256" key="1">
    <source>
        <dbReference type="ARBA" id="ARBA00009497"/>
    </source>
</evidence>
<dbReference type="EMBL" id="BBVC01000060">
    <property type="protein sequence ID" value="GAO98455.1"/>
    <property type="molecule type" value="Genomic_DNA"/>
</dbReference>
<name>A0A0K8MD59_9PROT</name>
<dbReference type="STRING" id="1629334.Cva_01115"/>
<feature type="domain" description="Ferritin/DPS" evidence="3">
    <location>
        <begin position="18"/>
        <end position="155"/>
    </location>
</feature>
<dbReference type="GO" id="GO:0003677">
    <property type="term" value="F:DNA binding"/>
    <property type="evidence" value="ECO:0007669"/>
    <property type="project" value="UniProtKB-KW"/>
</dbReference>
<evidence type="ECO:0000259" key="3">
    <source>
        <dbReference type="Pfam" id="PF00210"/>
    </source>
</evidence>
<comment type="caution">
    <text evidence="4">The sequence shown here is derived from an EMBL/GenBank/DDBJ whole genome shotgun (WGS) entry which is preliminary data.</text>
</comment>
<evidence type="ECO:0000313" key="5">
    <source>
        <dbReference type="Proteomes" id="UP000036771"/>
    </source>
</evidence>
<dbReference type="GO" id="GO:0008199">
    <property type="term" value="F:ferric iron binding"/>
    <property type="evidence" value="ECO:0007669"/>
    <property type="project" value="InterPro"/>
</dbReference>
<proteinExistence type="inferred from homology"/>
<evidence type="ECO:0000256" key="2">
    <source>
        <dbReference type="RuleBase" id="RU003875"/>
    </source>
</evidence>
<dbReference type="Gene3D" id="1.20.1260.10">
    <property type="match status" value="1"/>
</dbReference>
<accession>A0A0K8MD59</accession>
<organism evidence="4 5">
    <name type="scientific">Caedimonas varicaedens</name>
    <dbReference type="NCBI Taxonomy" id="1629334"/>
    <lineage>
        <taxon>Bacteria</taxon>
        <taxon>Pseudomonadati</taxon>
        <taxon>Pseudomonadota</taxon>
        <taxon>Alphaproteobacteria</taxon>
        <taxon>Holosporales</taxon>
        <taxon>Caedimonadaceae</taxon>
        <taxon>Caedimonas</taxon>
    </lineage>
</organism>
<dbReference type="InterPro" id="IPR012347">
    <property type="entry name" value="Ferritin-like"/>
</dbReference>
<reference evidence="4 5" key="1">
    <citation type="submission" date="2015-03" db="EMBL/GenBank/DDBJ databases">
        <title>Caedibacter varicaedens, whole genome shotgun sequence.</title>
        <authorList>
            <person name="Suzuki H."/>
            <person name="Dapper A.L."/>
            <person name="Gibson A.K."/>
            <person name="Jackson C."/>
            <person name="Lee H."/>
            <person name="Pejaver V.R."/>
            <person name="Doak T."/>
            <person name="Lynch M."/>
        </authorList>
    </citation>
    <scope>NUCLEOTIDE SEQUENCE [LARGE SCALE GENOMIC DNA]</scope>
</reference>
<gene>
    <name evidence="4" type="primary">mrgA</name>
    <name evidence="4" type="ORF">Cva_01115</name>
</gene>
<dbReference type="InterPro" id="IPR009078">
    <property type="entry name" value="Ferritin-like_SF"/>
</dbReference>
<dbReference type="PANTHER" id="PTHR42932">
    <property type="entry name" value="GENERAL STRESS PROTEIN 20U"/>
    <property type="match status" value="1"/>
</dbReference>
<dbReference type="InterPro" id="IPR008331">
    <property type="entry name" value="Ferritin_DPS_dom"/>
</dbReference>
<dbReference type="PANTHER" id="PTHR42932:SF3">
    <property type="entry name" value="DNA PROTECTION DURING STARVATION PROTEIN"/>
    <property type="match status" value="1"/>
</dbReference>
<dbReference type="SUPFAM" id="SSF47240">
    <property type="entry name" value="Ferritin-like"/>
    <property type="match status" value="1"/>
</dbReference>
<protein>
    <submittedName>
        <fullName evidence="4">Metalloregulation DNA-binding stress protein</fullName>
    </submittedName>
</protein>
<comment type="similarity">
    <text evidence="1 2">Belongs to the Dps family.</text>
</comment>
<keyword evidence="5" id="KW-1185">Reference proteome</keyword>
<dbReference type="AlphaFoldDB" id="A0A0K8MD59"/>
<keyword evidence="4" id="KW-0238">DNA-binding</keyword>
<dbReference type="CDD" id="cd01043">
    <property type="entry name" value="DPS"/>
    <property type="match status" value="1"/>
</dbReference>
<dbReference type="PIRSF" id="PIRSF005900">
    <property type="entry name" value="Dps"/>
    <property type="match status" value="1"/>
</dbReference>
<dbReference type="OrthoDB" id="9797687at2"/>
<sequence length="157" mass="18575">MLEFGIPQNRREQARVLLFKILSDCYILMVKTQNYHWNVRGSHFHSYHQMLGMQYDDLAEAIDMLAERIRTLGFHVSANYKNFVTQATLEEEVGEPDTEEMLKKLTDDHEYLIREIREAIGKLKETEDEGTTDLLVERLRAHEKTAWFLRNHLSDYA</sequence>
<evidence type="ECO:0000313" key="4">
    <source>
        <dbReference type="EMBL" id="GAO98455.1"/>
    </source>
</evidence>
<dbReference type="PRINTS" id="PR01346">
    <property type="entry name" value="HELNAPAPROT"/>
</dbReference>